<evidence type="ECO:0000313" key="9">
    <source>
        <dbReference type="EMBL" id="KKB78015.1"/>
    </source>
</evidence>
<feature type="transmembrane region" description="Helical" evidence="8">
    <location>
        <begin position="103"/>
        <end position="126"/>
    </location>
</feature>
<evidence type="ECO:0000256" key="3">
    <source>
        <dbReference type="ARBA" id="ARBA00022448"/>
    </source>
</evidence>
<feature type="transmembrane region" description="Helical" evidence="8">
    <location>
        <begin position="74"/>
        <end position="91"/>
    </location>
</feature>
<evidence type="ECO:0000256" key="7">
    <source>
        <dbReference type="ARBA" id="ARBA00023136"/>
    </source>
</evidence>
<dbReference type="CDD" id="cd06550">
    <property type="entry name" value="TM_ABC_iron-siderophores_like"/>
    <property type="match status" value="1"/>
</dbReference>
<keyword evidence="10" id="KW-1185">Reference proteome</keyword>
<feature type="transmembrane region" description="Helical" evidence="8">
    <location>
        <begin position="168"/>
        <end position="191"/>
    </location>
</feature>
<feature type="transmembrane region" description="Helical" evidence="8">
    <location>
        <begin position="301"/>
        <end position="323"/>
    </location>
</feature>
<gene>
    <name evidence="9" type="ORF">VW35_12940</name>
</gene>
<keyword evidence="6 8" id="KW-1133">Transmembrane helix</keyword>
<dbReference type="Pfam" id="PF01032">
    <property type="entry name" value="FecCD"/>
    <property type="match status" value="1"/>
</dbReference>
<comment type="similarity">
    <text evidence="2">Belongs to the binding-protein-dependent transport system permease family. FecCD subfamily.</text>
</comment>
<dbReference type="PATRIC" id="fig|361041.3.peg.1970"/>
<evidence type="ECO:0000256" key="4">
    <source>
        <dbReference type="ARBA" id="ARBA00022475"/>
    </source>
</evidence>
<accession>A0A0F5L713</accession>
<sequence length="358" mass="36548">MTLDSTDALRHRIDRRNRIALALAAALLAISFVAAICLGSTSIPIQSVLAALSGQTSNTNPDIGIIRSIRLPRAVTAALAGAALGIAGLQMQTLLRNPLADPFVLGITSGASLGVALLVFGTGGAIGTLTLSGFGMSSSVAIVVAATLGGLLVLVPTLMIAARLQNAATVLIFGLMTGYAVSALVTLLVAGARPDQLARWVAWGFGSFGATTWTELSVMIPVVLIALLVAAFGTKQLNALLLGENYALSMGLNTRMMRLVTMASASLLAGAATAFCGPIGFLGVAVPHISRAVLKTSDHRLLVPATIMLGATLALMAQLISLLPGQLGVLPLNAVTALIGAPVVAYVILRSRRGIFVG</sequence>
<evidence type="ECO:0000256" key="1">
    <source>
        <dbReference type="ARBA" id="ARBA00004651"/>
    </source>
</evidence>
<evidence type="ECO:0000256" key="8">
    <source>
        <dbReference type="SAM" id="Phobius"/>
    </source>
</evidence>
<reference evidence="9 10" key="1">
    <citation type="submission" date="2015-03" db="EMBL/GenBank/DDBJ databases">
        <authorList>
            <person name="Hassan Y.I."/>
            <person name="Lepp D."/>
            <person name="Zhou T."/>
        </authorList>
    </citation>
    <scope>NUCLEOTIDE SEQUENCE [LARGE SCALE GENOMIC DNA]</scope>
    <source>
        <strain evidence="9 10">GH2-10</strain>
    </source>
</reference>
<dbReference type="Gene3D" id="1.10.3470.10">
    <property type="entry name" value="ABC transporter involved in vitamin B12 uptake, BtuC"/>
    <property type="match status" value="1"/>
</dbReference>
<feature type="transmembrane region" description="Helical" evidence="8">
    <location>
        <begin position="263"/>
        <end position="289"/>
    </location>
</feature>
<dbReference type="GO" id="GO:0033214">
    <property type="term" value="P:siderophore-iron import into cell"/>
    <property type="evidence" value="ECO:0007669"/>
    <property type="project" value="TreeGrafter"/>
</dbReference>
<dbReference type="OrthoDB" id="9811975at2"/>
<dbReference type="STRING" id="361041.VW35_12940"/>
<dbReference type="GO" id="GO:0005886">
    <property type="term" value="C:plasma membrane"/>
    <property type="evidence" value="ECO:0007669"/>
    <property type="project" value="UniProtKB-SubCell"/>
</dbReference>
<dbReference type="SUPFAM" id="SSF81345">
    <property type="entry name" value="ABC transporter involved in vitamin B12 uptake, BtuC"/>
    <property type="match status" value="1"/>
</dbReference>
<feature type="transmembrane region" description="Helical" evidence="8">
    <location>
        <begin position="329"/>
        <end position="349"/>
    </location>
</feature>
<dbReference type="AlphaFoldDB" id="A0A0F5L713"/>
<comment type="subcellular location">
    <subcellularLocation>
        <location evidence="1">Cell membrane</location>
        <topology evidence="1">Multi-pass membrane protein</topology>
    </subcellularLocation>
</comment>
<dbReference type="Proteomes" id="UP000033514">
    <property type="component" value="Unassembled WGS sequence"/>
</dbReference>
<keyword evidence="7 8" id="KW-0472">Membrane</keyword>
<dbReference type="InterPro" id="IPR000522">
    <property type="entry name" value="ABC_transptr_permease_BtuC"/>
</dbReference>
<evidence type="ECO:0000256" key="2">
    <source>
        <dbReference type="ARBA" id="ARBA00007935"/>
    </source>
</evidence>
<dbReference type="PANTHER" id="PTHR30472">
    <property type="entry name" value="FERRIC ENTEROBACTIN TRANSPORT SYSTEM PERMEASE PROTEIN"/>
    <property type="match status" value="1"/>
</dbReference>
<feature type="transmembrane region" description="Helical" evidence="8">
    <location>
        <begin position="138"/>
        <end position="161"/>
    </location>
</feature>
<dbReference type="EMBL" id="LAJG01000023">
    <property type="protein sequence ID" value="KKB78015.1"/>
    <property type="molecule type" value="Genomic_DNA"/>
</dbReference>
<evidence type="ECO:0000256" key="6">
    <source>
        <dbReference type="ARBA" id="ARBA00022989"/>
    </source>
</evidence>
<dbReference type="InterPro" id="IPR037294">
    <property type="entry name" value="ABC_BtuC-like"/>
</dbReference>
<evidence type="ECO:0000313" key="10">
    <source>
        <dbReference type="Proteomes" id="UP000033514"/>
    </source>
</evidence>
<keyword evidence="3" id="KW-0813">Transport</keyword>
<organism evidence="9 10">
    <name type="scientific">Devosia soli</name>
    <dbReference type="NCBI Taxonomy" id="361041"/>
    <lineage>
        <taxon>Bacteria</taxon>
        <taxon>Pseudomonadati</taxon>
        <taxon>Pseudomonadota</taxon>
        <taxon>Alphaproteobacteria</taxon>
        <taxon>Hyphomicrobiales</taxon>
        <taxon>Devosiaceae</taxon>
        <taxon>Devosia</taxon>
    </lineage>
</organism>
<dbReference type="PANTHER" id="PTHR30472:SF41">
    <property type="entry name" value="TRANSPORT SYSTEM PERMEASE PROTEIN"/>
    <property type="match status" value="1"/>
</dbReference>
<protein>
    <submittedName>
        <fullName evidence="9">Iron ABC transporter</fullName>
    </submittedName>
</protein>
<comment type="caution">
    <text evidence="9">The sequence shown here is derived from an EMBL/GenBank/DDBJ whole genome shotgun (WGS) entry which is preliminary data.</text>
</comment>
<dbReference type="GO" id="GO:0022857">
    <property type="term" value="F:transmembrane transporter activity"/>
    <property type="evidence" value="ECO:0007669"/>
    <property type="project" value="InterPro"/>
</dbReference>
<proteinExistence type="inferred from homology"/>
<keyword evidence="5 8" id="KW-0812">Transmembrane</keyword>
<name>A0A0F5L713_9HYPH</name>
<evidence type="ECO:0000256" key="5">
    <source>
        <dbReference type="ARBA" id="ARBA00022692"/>
    </source>
</evidence>
<dbReference type="RefSeq" id="WP_046143474.1">
    <property type="nucleotide sequence ID" value="NZ_LAJG01000023.1"/>
</dbReference>
<keyword evidence="4" id="KW-1003">Cell membrane</keyword>